<dbReference type="EMBL" id="BJCL01000002">
    <property type="protein sequence ID" value="GCL62264.1"/>
    <property type="molecule type" value="Genomic_DNA"/>
</dbReference>
<dbReference type="SUPFAM" id="SSF53850">
    <property type="entry name" value="Periplasmic binding protein-like II"/>
    <property type="match status" value="1"/>
</dbReference>
<gene>
    <name evidence="2" type="ORF">AQPW35_13450</name>
</gene>
<sequence length="579" mass="60041">MRWLATHLRAQRLTVLVVPDDLDIAGLLRQGLMALLGRRDSDIDPLNGVWQAAAHTVPDRRHQRQSEAAAFFDGWAPMARSGALDWRPPGRDDRVLLVMPQLGAALRDAGNDPAAAAWLQALAQGFWALDGRDRRPVQVLLAIDAGSLPLLELVRMQGLPVDDLLVHWPPDGQTVAAAAAQPGAPRQGAAAAPPTLAATTVPAPAQPWPAMRPAPAWALGLLGLAATGLLAWNLTGGRVAAASPPKTAVVLAQAGTPAPAAPTAVPVANATASAWPLMVAASPGGLPQPVADLAGRVGPAAGVWLAPQMTGDWAEGLQRLRHGPGLLVVRYDALRAAREADPALAPRLLTPLYTEPLLAIVRSSSSLVSLHQVRGQRVRVAGAGSADALSARGLLQAMFGADAPALLHAAEGAPPLLPQADDEVLLTVGRPGRPWTDAVPPGLADQYRLLPLVATDPAGQRALRQHLPLSVDGPGGRQPTPGLVSFLVASPGAGDEDALQRLAQALCRTLPALQQGGDPAWRGWQPGQVLTSGWPLVDSAAEAWRACPATPPTADGTLVADAGPDRPDLPSHSAPKGPR</sequence>
<comment type="caution">
    <text evidence="2">The sequence shown here is derived from an EMBL/GenBank/DDBJ whole genome shotgun (WGS) entry which is preliminary data.</text>
</comment>
<dbReference type="AlphaFoldDB" id="A0A480AL03"/>
<proteinExistence type="predicted"/>
<evidence type="ECO:0000313" key="3">
    <source>
        <dbReference type="Proteomes" id="UP000301751"/>
    </source>
</evidence>
<feature type="region of interest" description="Disordered" evidence="1">
    <location>
        <begin position="547"/>
        <end position="579"/>
    </location>
</feature>
<keyword evidence="3" id="KW-1185">Reference proteome</keyword>
<name>A0A480AL03_9BURK</name>
<dbReference type="Gene3D" id="3.40.190.10">
    <property type="entry name" value="Periplasmic binding protein-like II"/>
    <property type="match status" value="2"/>
</dbReference>
<evidence type="ECO:0000256" key="1">
    <source>
        <dbReference type="SAM" id="MobiDB-lite"/>
    </source>
</evidence>
<accession>A0A480AL03</accession>
<evidence type="ECO:0000313" key="2">
    <source>
        <dbReference type="EMBL" id="GCL62264.1"/>
    </source>
</evidence>
<dbReference type="Proteomes" id="UP000301751">
    <property type="component" value="Unassembled WGS sequence"/>
</dbReference>
<dbReference type="RefSeq" id="WP_137731991.1">
    <property type="nucleotide sequence ID" value="NZ_BJCL01000002.1"/>
</dbReference>
<reference evidence="3" key="1">
    <citation type="submission" date="2019-03" db="EMBL/GenBank/DDBJ databases">
        <title>Aquabacterium pictum sp.nov., the first bacteriochlorophyll a-containing freshwater bacterium in the genus Aquabacterium of the class Betaproteobacteria.</title>
        <authorList>
            <person name="Hirose S."/>
            <person name="Tank M."/>
            <person name="Hara E."/>
            <person name="Tamaki H."/>
            <person name="Takaichi S."/>
            <person name="Haruta S."/>
            <person name="Hanada S."/>
        </authorList>
    </citation>
    <scope>NUCLEOTIDE SEQUENCE [LARGE SCALE GENOMIC DNA]</scope>
    <source>
        <strain evidence="3">W35</strain>
    </source>
</reference>
<organism evidence="2 3">
    <name type="scientific">Pseudaquabacterium pictum</name>
    <dbReference type="NCBI Taxonomy" id="2315236"/>
    <lineage>
        <taxon>Bacteria</taxon>
        <taxon>Pseudomonadati</taxon>
        <taxon>Pseudomonadota</taxon>
        <taxon>Betaproteobacteria</taxon>
        <taxon>Burkholderiales</taxon>
        <taxon>Sphaerotilaceae</taxon>
        <taxon>Pseudaquabacterium</taxon>
    </lineage>
</organism>
<protein>
    <submittedName>
        <fullName evidence="2">Uncharacterized protein</fullName>
    </submittedName>
</protein>